<reference evidence="1 2" key="1">
    <citation type="journal article" date="2018" name="Front. Plant Sci.">
        <title>Red Clover (Trifolium pratense) and Zigzag Clover (T. medium) - A Picture of Genomic Similarities and Differences.</title>
        <authorList>
            <person name="Dluhosova J."/>
            <person name="Istvanek J."/>
            <person name="Nedelnik J."/>
            <person name="Repkova J."/>
        </authorList>
    </citation>
    <scope>NUCLEOTIDE SEQUENCE [LARGE SCALE GENOMIC DNA]</scope>
    <source>
        <strain evidence="2">cv. 10/8</strain>
        <tissue evidence="1">Leaf</tissue>
    </source>
</reference>
<organism evidence="1 2">
    <name type="scientific">Trifolium medium</name>
    <dbReference type="NCBI Taxonomy" id="97028"/>
    <lineage>
        <taxon>Eukaryota</taxon>
        <taxon>Viridiplantae</taxon>
        <taxon>Streptophyta</taxon>
        <taxon>Embryophyta</taxon>
        <taxon>Tracheophyta</taxon>
        <taxon>Spermatophyta</taxon>
        <taxon>Magnoliopsida</taxon>
        <taxon>eudicotyledons</taxon>
        <taxon>Gunneridae</taxon>
        <taxon>Pentapetalae</taxon>
        <taxon>rosids</taxon>
        <taxon>fabids</taxon>
        <taxon>Fabales</taxon>
        <taxon>Fabaceae</taxon>
        <taxon>Papilionoideae</taxon>
        <taxon>50 kb inversion clade</taxon>
        <taxon>NPAAA clade</taxon>
        <taxon>Hologalegina</taxon>
        <taxon>IRL clade</taxon>
        <taxon>Trifolieae</taxon>
        <taxon>Trifolium</taxon>
    </lineage>
</organism>
<proteinExistence type="predicted"/>
<keyword evidence="2" id="KW-1185">Reference proteome</keyword>
<evidence type="ECO:0000313" key="1">
    <source>
        <dbReference type="EMBL" id="MCI61531.1"/>
    </source>
</evidence>
<accession>A0A392TK55</accession>
<protein>
    <submittedName>
        <fullName evidence="1">Uncharacterized protein</fullName>
    </submittedName>
</protein>
<feature type="non-terminal residue" evidence="1">
    <location>
        <position position="1"/>
    </location>
</feature>
<sequence length="44" mass="4868">LSRVLRSTGQHVLFLARCAVQGNGFWPSRVAQAFPRVAQRSADL</sequence>
<dbReference type="EMBL" id="LXQA010601418">
    <property type="protein sequence ID" value="MCI61531.1"/>
    <property type="molecule type" value="Genomic_DNA"/>
</dbReference>
<dbReference type="AlphaFoldDB" id="A0A392TK55"/>
<name>A0A392TK55_9FABA</name>
<comment type="caution">
    <text evidence="1">The sequence shown here is derived from an EMBL/GenBank/DDBJ whole genome shotgun (WGS) entry which is preliminary data.</text>
</comment>
<dbReference type="Proteomes" id="UP000265520">
    <property type="component" value="Unassembled WGS sequence"/>
</dbReference>
<evidence type="ECO:0000313" key="2">
    <source>
        <dbReference type="Proteomes" id="UP000265520"/>
    </source>
</evidence>